<name>A0AAD2JLQ8_9STRA</name>
<feature type="signal peptide" evidence="1">
    <location>
        <begin position="1"/>
        <end position="22"/>
    </location>
</feature>
<dbReference type="EMBL" id="CAKOGP040002103">
    <property type="protein sequence ID" value="CAJ1962262.1"/>
    <property type="molecule type" value="Genomic_DNA"/>
</dbReference>
<dbReference type="InterPro" id="IPR005018">
    <property type="entry name" value="DOMON_domain"/>
</dbReference>
<accession>A0AAD2JLQ8</accession>
<evidence type="ECO:0000259" key="2">
    <source>
        <dbReference type="PROSITE" id="PS50836"/>
    </source>
</evidence>
<feature type="domain" description="DOMON" evidence="2">
    <location>
        <begin position="38"/>
        <end position="155"/>
    </location>
</feature>
<feature type="chain" id="PRO_5042145661" description="DOMON domain-containing protein" evidence="1">
    <location>
        <begin position="23"/>
        <end position="241"/>
    </location>
</feature>
<dbReference type="AlphaFoldDB" id="A0AAD2JLQ8"/>
<reference evidence="3" key="1">
    <citation type="submission" date="2023-08" db="EMBL/GenBank/DDBJ databases">
        <authorList>
            <person name="Audoor S."/>
            <person name="Bilcke G."/>
        </authorList>
    </citation>
    <scope>NUCLEOTIDE SEQUENCE</scope>
</reference>
<dbReference type="SMART" id="SM00664">
    <property type="entry name" value="DoH"/>
    <property type="match status" value="1"/>
</dbReference>
<evidence type="ECO:0000313" key="4">
    <source>
        <dbReference type="Proteomes" id="UP001295423"/>
    </source>
</evidence>
<dbReference type="Proteomes" id="UP001295423">
    <property type="component" value="Unassembled WGS sequence"/>
</dbReference>
<keyword evidence="1" id="KW-0732">Signal</keyword>
<sequence>MFAKSMIQAWLLATCCMALAAAQFQSVAMTEGSLQGTLESKVTTADPAANGQDTITLKYTVPGTSWVAVGVNPTGGGMVNSEVVIGKPEDDTVLKYAISARGVSAVVEQPNQTLINTSLVQANGNTVLTFTKLLEETGEYSINPGAVNTFVAAFGFSNSFSFHEGFGVQQINVPAATPVAPDTPSPTSAPVVAPTDAPAVPTMAPAPTEAPTVGDSASPSMVTGSVLFTVVVVSSSLALFW</sequence>
<organism evidence="3 4">
    <name type="scientific">Cylindrotheca closterium</name>
    <dbReference type="NCBI Taxonomy" id="2856"/>
    <lineage>
        <taxon>Eukaryota</taxon>
        <taxon>Sar</taxon>
        <taxon>Stramenopiles</taxon>
        <taxon>Ochrophyta</taxon>
        <taxon>Bacillariophyta</taxon>
        <taxon>Bacillariophyceae</taxon>
        <taxon>Bacillariophycidae</taxon>
        <taxon>Bacillariales</taxon>
        <taxon>Bacillariaceae</taxon>
        <taxon>Cylindrotheca</taxon>
    </lineage>
</organism>
<dbReference type="PROSITE" id="PS50836">
    <property type="entry name" value="DOMON"/>
    <property type="match status" value="1"/>
</dbReference>
<keyword evidence="4" id="KW-1185">Reference proteome</keyword>
<evidence type="ECO:0000256" key="1">
    <source>
        <dbReference type="SAM" id="SignalP"/>
    </source>
</evidence>
<gene>
    <name evidence="3" type="ORF">CYCCA115_LOCUS19599</name>
</gene>
<dbReference type="SUPFAM" id="SSF49344">
    <property type="entry name" value="CBD9-like"/>
    <property type="match status" value="1"/>
</dbReference>
<evidence type="ECO:0000313" key="3">
    <source>
        <dbReference type="EMBL" id="CAJ1962262.1"/>
    </source>
</evidence>
<dbReference type="InterPro" id="IPR045266">
    <property type="entry name" value="DOH_DOMON"/>
</dbReference>
<protein>
    <recommendedName>
        <fullName evidence="2">DOMON domain-containing protein</fullName>
    </recommendedName>
</protein>
<dbReference type="CDD" id="cd09631">
    <property type="entry name" value="DOMON_DOH"/>
    <property type="match status" value="1"/>
</dbReference>
<comment type="caution">
    <text evidence="3">The sequence shown here is derived from an EMBL/GenBank/DDBJ whole genome shotgun (WGS) entry which is preliminary data.</text>
</comment>
<proteinExistence type="predicted"/>